<dbReference type="AlphaFoldDB" id="A0A8S9ZMI4"/>
<keyword evidence="2" id="KW-1185">Reference proteome</keyword>
<proteinExistence type="predicted"/>
<name>A0A8S9ZMI4_9BILA</name>
<organism evidence="1 2">
    <name type="scientific">Meloidogyne graminicola</name>
    <dbReference type="NCBI Taxonomy" id="189291"/>
    <lineage>
        <taxon>Eukaryota</taxon>
        <taxon>Metazoa</taxon>
        <taxon>Ecdysozoa</taxon>
        <taxon>Nematoda</taxon>
        <taxon>Chromadorea</taxon>
        <taxon>Rhabditida</taxon>
        <taxon>Tylenchina</taxon>
        <taxon>Tylenchomorpha</taxon>
        <taxon>Tylenchoidea</taxon>
        <taxon>Meloidogynidae</taxon>
        <taxon>Meloidogyninae</taxon>
        <taxon>Meloidogyne</taxon>
    </lineage>
</organism>
<evidence type="ECO:0000313" key="1">
    <source>
        <dbReference type="EMBL" id="KAF7634505.1"/>
    </source>
</evidence>
<dbReference type="Proteomes" id="UP000605970">
    <property type="component" value="Unassembled WGS sequence"/>
</dbReference>
<gene>
    <name evidence="1" type="ORF">Mgra_00006076</name>
</gene>
<accession>A0A8S9ZMI4</accession>
<sequence>MYFIFQLIFVFSFFFNFIITREYPRFSSDEYDNEELPLLNDWNQPKIYPTNSQYSGKEKSGGYGPFGVGLFGLMKGEGKNYDGGEISPISWLKGLLFGGK</sequence>
<reference evidence="1" key="1">
    <citation type="journal article" date="2020" name="Ecol. Evol.">
        <title>Genome structure and content of the rice root-knot nematode (Meloidogyne graminicola).</title>
        <authorList>
            <person name="Phan N.T."/>
            <person name="Danchin E.G.J."/>
            <person name="Klopp C."/>
            <person name="Perfus-Barbeoch L."/>
            <person name="Kozlowski D.K."/>
            <person name="Koutsovoulos G.D."/>
            <person name="Lopez-Roques C."/>
            <person name="Bouchez O."/>
            <person name="Zahm M."/>
            <person name="Besnard G."/>
            <person name="Bellafiore S."/>
        </authorList>
    </citation>
    <scope>NUCLEOTIDE SEQUENCE</scope>
    <source>
        <strain evidence="1">VN-18</strain>
    </source>
</reference>
<protein>
    <submittedName>
        <fullName evidence="1">Uncharacterized protein</fullName>
    </submittedName>
</protein>
<comment type="caution">
    <text evidence="1">The sequence shown here is derived from an EMBL/GenBank/DDBJ whole genome shotgun (WGS) entry which is preliminary data.</text>
</comment>
<evidence type="ECO:0000313" key="2">
    <source>
        <dbReference type="Proteomes" id="UP000605970"/>
    </source>
</evidence>
<dbReference type="EMBL" id="JABEBT010000056">
    <property type="protein sequence ID" value="KAF7634505.1"/>
    <property type="molecule type" value="Genomic_DNA"/>
</dbReference>